<dbReference type="RefSeq" id="WP_184192120.1">
    <property type="nucleotide sequence ID" value="NZ_JACHGW010000001.1"/>
</dbReference>
<evidence type="ECO:0000313" key="1">
    <source>
        <dbReference type="EMBL" id="MBB6048494.1"/>
    </source>
</evidence>
<protein>
    <submittedName>
        <fullName evidence="1">Uncharacterized protein YyaL (SSP411 family)</fullName>
    </submittedName>
</protein>
<dbReference type="EMBL" id="JACHGW010000001">
    <property type="protein sequence ID" value="MBB6048494.1"/>
    <property type="molecule type" value="Genomic_DNA"/>
</dbReference>
<evidence type="ECO:0000313" key="2">
    <source>
        <dbReference type="Proteomes" id="UP000520814"/>
    </source>
</evidence>
<proteinExistence type="predicted"/>
<dbReference type="SUPFAM" id="SSF52833">
    <property type="entry name" value="Thioredoxin-like"/>
    <property type="match status" value="1"/>
</dbReference>
<comment type="caution">
    <text evidence="1">The sequence shown here is derived from an EMBL/GenBank/DDBJ whole genome shotgun (WGS) entry which is preliminary data.</text>
</comment>
<name>A0A7W9SMD8_ARMRO</name>
<dbReference type="InterPro" id="IPR036249">
    <property type="entry name" value="Thioredoxin-like_sf"/>
</dbReference>
<dbReference type="Pfam" id="PF13899">
    <property type="entry name" value="Thioredoxin_7"/>
    <property type="match status" value="1"/>
</dbReference>
<dbReference type="AlphaFoldDB" id="A0A7W9SMD8"/>
<sequence length="169" mass="18406">MFRQDKPAAATQPPKPTRELLAAASKTAHKEKKNIFIHFGASWCGWCHLFEKVIAIPTVKALLDENYVMVELVAMENGPKKSLENAGSNEFMAAMGGAKSGLPFFVFQDASGKKLADSNVMPGNQNMGCPAAPEEIVAFGELLKKTAPRLSEAQRKTILDEFTKAAPKR</sequence>
<dbReference type="Proteomes" id="UP000520814">
    <property type="component" value="Unassembled WGS sequence"/>
</dbReference>
<accession>A0A7W9SMD8</accession>
<organism evidence="1 2">
    <name type="scientific">Armatimonas rosea</name>
    <dbReference type="NCBI Taxonomy" id="685828"/>
    <lineage>
        <taxon>Bacteria</taxon>
        <taxon>Bacillati</taxon>
        <taxon>Armatimonadota</taxon>
        <taxon>Armatimonadia</taxon>
        <taxon>Armatimonadales</taxon>
        <taxon>Armatimonadaceae</taxon>
        <taxon>Armatimonas</taxon>
    </lineage>
</organism>
<dbReference type="Gene3D" id="3.40.30.10">
    <property type="entry name" value="Glutaredoxin"/>
    <property type="match status" value="1"/>
</dbReference>
<reference evidence="1 2" key="1">
    <citation type="submission" date="2020-08" db="EMBL/GenBank/DDBJ databases">
        <title>Genomic Encyclopedia of Type Strains, Phase IV (KMG-IV): sequencing the most valuable type-strain genomes for metagenomic binning, comparative biology and taxonomic classification.</title>
        <authorList>
            <person name="Goeker M."/>
        </authorList>
    </citation>
    <scope>NUCLEOTIDE SEQUENCE [LARGE SCALE GENOMIC DNA]</scope>
    <source>
        <strain evidence="1 2">DSM 23562</strain>
    </source>
</reference>
<gene>
    <name evidence="1" type="ORF">HNQ39_000256</name>
</gene>
<keyword evidence="2" id="KW-1185">Reference proteome</keyword>